<name>A0ABP5BX88_9ACTN</name>
<dbReference type="Pfam" id="PF08044">
    <property type="entry name" value="DUF1707"/>
    <property type="match status" value="1"/>
</dbReference>
<evidence type="ECO:0000259" key="2">
    <source>
        <dbReference type="Pfam" id="PF08044"/>
    </source>
</evidence>
<organism evidence="3 4">
    <name type="scientific">Nocardioides panacihumi</name>
    <dbReference type="NCBI Taxonomy" id="400774"/>
    <lineage>
        <taxon>Bacteria</taxon>
        <taxon>Bacillati</taxon>
        <taxon>Actinomycetota</taxon>
        <taxon>Actinomycetes</taxon>
        <taxon>Propionibacteriales</taxon>
        <taxon>Nocardioidaceae</taxon>
        <taxon>Nocardioides</taxon>
    </lineage>
</organism>
<proteinExistence type="predicted"/>
<dbReference type="RefSeq" id="WP_344042924.1">
    <property type="nucleotide sequence ID" value="NZ_BAAAPB010000001.1"/>
</dbReference>
<dbReference type="EMBL" id="BAAAPB010000001">
    <property type="protein sequence ID" value="GAA1952293.1"/>
    <property type="molecule type" value="Genomic_DNA"/>
</dbReference>
<evidence type="ECO:0000313" key="3">
    <source>
        <dbReference type="EMBL" id="GAA1952293.1"/>
    </source>
</evidence>
<dbReference type="InterPro" id="IPR012551">
    <property type="entry name" value="DUF1707_SHOCT-like"/>
</dbReference>
<dbReference type="Proteomes" id="UP001500571">
    <property type="component" value="Unassembled WGS sequence"/>
</dbReference>
<evidence type="ECO:0000256" key="1">
    <source>
        <dbReference type="SAM" id="Phobius"/>
    </source>
</evidence>
<keyword evidence="1" id="KW-0812">Transmembrane</keyword>
<reference evidence="4" key="1">
    <citation type="journal article" date="2019" name="Int. J. Syst. Evol. Microbiol.">
        <title>The Global Catalogue of Microorganisms (GCM) 10K type strain sequencing project: providing services to taxonomists for standard genome sequencing and annotation.</title>
        <authorList>
            <consortium name="The Broad Institute Genomics Platform"/>
            <consortium name="The Broad Institute Genome Sequencing Center for Infectious Disease"/>
            <person name="Wu L."/>
            <person name="Ma J."/>
        </authorList>
    </citation>
    <scope>NUCLEOTIDE SEQUENCE [LARGE SCALE GENOMIC DNA]</scope>
    <source>
        <strain evidence="4">JCM 15309</strain>
    </source>
</reference>
<feature type="domain" description="DUF1707" evidence="2">
    <location>
        <begin position="5"/>
        <end position="57"/>
    </location>
</feature>
<keyword evidence="1" id="KW-1133">Transmembrane helix</keyword>
<feature type="transmembrane region" description="Helical" evidence="1">
    <location>
        <begin position="72"/>
        <end position="105"/>
    </location>
</feature>
<keyword evidence="4" id="KW-1185">Reference proteome</keyword>
<comment type="caution">
    <text evidence="3">The sequence shown here is derived from an EMBL/GenBank/DDBJ whole genome shotgun (WGS) entry which is preliminary data.</text>
</comment>
<gene>
    <name evidence="3" type="ORF">GCM10009798_09440</name>
</gene>
<keyword evidence="1" id="KW-0472">Membrane</keyword>
<evidence type="ECO:0000313" key="4">
    <source>
        <dbReference type="Proteomes" id="UP001500571"/>
    </source>
</evidence>
<accession>A0ABP5BX88</accession>
<sequence>MSGDIRIGDVERERAAATLGDHYAAGRLDHSEYSERLDAIWTARTQADLDMLFHDLPRVAQPEPPARRRGRWPLPVVALLVLVVGGLVITHLPVVLLVLGVVLVVKMSRHRGCASARSWQGRRTAGRW</sequence>
<protein>
    <recommendedName>
        <fullName evidence="2">DUF1707 domain-containing protein</fullName>
    </recommendedName>
</protein>